<sequence>MSSPSGPGHNNLAHGHQGATPGPSSASGPLDETTPQSSGEFAQSSPSAYSDSGEQASAQRQGSPFVDDEYSLLPSLNEEFDAHPAGRLSESGGPPAEFRRSPNDFIGFYRSAMIYKNAQNQLSFEIAKQDTRFHLDLTRLMFSEKSDTTFIVTEGEKQALLNAGLATFQQQRYMLNPDCQPEGSPWKQEPRSAAVPANAQFSASDNPTSGLQQQQPMDIDFPNTCDEFITKLRQFFPERNLDSFTAITTEMKDLMLTIDHGDENKAIDFFMQLYFLALSLNDSTQAAAWPQQVIEAERVLLKFDNPKLIETHTLLLRNSDHLEPFLGPLQAWRDEQAERRQLVGDGTSDAPIEL</sequence>
<accession>A0A6A6TTX2</accession>
<feature type="compositionally biased region" description="Polar residues" evidence="1">
    <location>
        <begin position="199"/>
        <end position="214"/>
    </location>
</feature>
<keyword evidence="3" id="KW-1185">Reference proteome</keyword>
<protein>
    <submittedName>
        <fullName evidence="2">Uncharacterized protein</fullName>
    </submittedName>
</protein>
<dbReference type="EMBL" id="MU004291">
    <property type="protein sequence ID" value="KAF2662074.1"/>
    <property type="molecule type" value="Genomic_DNA"/>
</dbReference>
<feature type="compositionally biased region" description="Polar residues" evidence="1">
    <location>
        <begin position="22"/>
        <end position="62"/>
    </location>
</feature>
<organism evidence="2 3">
    <name type="scientific">Lophiostoma macrostomum CBS 122681</name>
    <dbReference type="NCBI Taxonomy" id="1314788"/>
    <lineage>
        <taxon>Eukaryota</taxon>
        <taxon>Fungi</taxon>
        <taxon>Dikarya</taxon>
        <taxon>Ascomycota</taxon>
        <taxon>Pezizomycotina</taxon>
        <taxon>Dothideomycetes</taxon>
        <taxon>Pleosporomycetidae</taxon>
        <taxon>Pleosporales</taxon>
        <taxon>Lophiostomataceae</taxon>
        <taxon>Lophiostoma</taxon>
    </lineage>
</organism>
<proteinExistence type="predicted"/>
<evidence type="ECO:0000313" key="2">
    <source>
        <dbReference type="EMBL" id="KAF2662074.1"/>
    </source>
</evidence>
<gene>
    <name evidence="2" type="ORF">K491DRAFT_710484</name>
</gene>
<reference evidence="2" key="1">
    <citation type="journal article" date="2020" name="Stud. Mycol.">
        <title>101 Dothideomycetes genomes: a test case for predicting lifestyles and emergence of pathogens.</title>
        <authorList>
            <person name="Haridas S."/>
            <person name="Albert R."/>
            <person name="Binder M."/>
            <person name="Bloem J."/>
            <person name="Labutti K."/>
            <person name="Salamov A."/>
            <person name="Andreopoulos B."/>
            <person name="Baker S."/>
            <person name="Barry K."/>
            <person name="Bills G."/>
            <person name="Bluhm B."/>
            <person name="Cannon C."/>
            <person name="Castanera R."/>
            <person name="Culley D."/>
            <person name="Daum C."/>
            <person name="Ezra D."/>
            <person name="Gonzalez J."/>
            <person name="Henrissat B."/>
            <person name="Kuo A."/>
            <person name="Liang C."/>
            <person name="Lipzen A."/>
            <person name="Lutzoni F."/>
            <person name="Magnuson J."/>
            <person name="Mondo S."/>
            <person name="Nolan M."/>
            <person name="Ohm R."/>
            <person name="Pangilinan J."/>
            <person name="Park H.-J."/>
            <person name="Ramirez L."/>
            <person name="Alfaro M."/>
            <person name="Sun H."/>
            <person name="Tritt A."/>
            <person name="Yoshinaga Y."/>
            <person name="Zwiers L.-H."/>
            <person name="Turgeon B."/>
            <person name="Goodwin S."/>
            <person name="Spatafora J."/>
            <person name="Crous P."/>
            <person name="Grigoriev I."/>
        </authorList>
    </citation>
    <scope>NUCLEOTIDE SEQUENCE</scope>
    <source>
        <strain evidence="2">CBS 122681</strain>
    </source>
</reference>
<feature type="region of interest" description="Disordered" evidence="1">
    <location>
        <begin position="180"/>
        <end position="214"/>
    </location>
</feature>
<dbReference type="Proteomes" id="UP000799324">
    <property type="component" value="Unassembled WGS sequence"/>
</dbReference>
<evidence type="ECO:0000313" key="3">
    <source>
        <dbReference type="Proteomes" id="UP000799324"/>
    </source>
</evidence>
<feature type="region of interest" description="Disordered" evidence="1">
    <location>
        <begin position="1"/>
        <end position="63"/>
    </location>
</feature>
<dbReference type="AlphaFoldDB" id="A0A6A6TTX2"/>
<evidence type="ECO:0000256" key="1">
    <source>
        <dbReference type="SAM" id="MobiDB-lite"/>
    </source>
</evidence>
<name>A0A6A6TTX2_9PLEO</name>